<sequence>MSQYLVVEFHEDNSIEAVPACWFKKKEGTCAWPNTKNPNALKKFVELKSIPNDVEYSYHAAKVLKISDSLYKARKMVKKGLTNMYISSTDDDVLLKSKRRTDKKAVSNVVSPSCPIFSESDDDDCSDENIKCGKKGTIRTLLNGWSPSPKKVKLLKSLQANSTLKKSADGHYASKSSIVKKLSFSDTSFHDTSKNKHMVDQTNLEPADYLDKNSNNKVIETTSNEIKSTDLEIGNGSSEVMPRHLAETPQYAINQLQSTRTPEICNSVSVSKGTTEFEKEVLHRLSFLKFELKRAVNNQRDMAQRLEIIESRLENIPSYDNSNFNNNDSSLIDKDFNIPLDNLIDLEIFEEKISGSKEFRTQLVNELSYIGGKHVKAMVKRVMGKLFKDELLKDFSYTGKKGKKKFCSLGCTSVIFDAVKKQNKFKNSSQNEMEDIIKYVLAQAPFNLKRISDKNFSA</sequence>
<gene>
    <name evidence="3" type="ORF">MEUPH1_LOCUS25090</name>
    <name evidence="2" type="ORF">MEUPH1_LOCUS6457</name>
</gene>
<dbReference type="EMBL" id="CARXXK010000001">
    <property type="protein sequence ID" value="CAI6349947.1"/>
    <property type="molecule type" value="Genomic_DNA"/>
</dbReference>
<evidence type="ECO:0000313" key="2">
    <source>
        <dbReference type="EMBL" id="CAI6349947.1"/>
    </source>
</evidence>
<name>A0AAV0W2E1_9HEMI</name>
<evidence type="ECO:0000313" key="4">
    <source>
        <dbReference type="Proteomes" id="UP001160148"/>
    </source>
</evidence>
<evidence type="ECO:0000259" key="1">
    <source>
        <dbReference type="Pfam" id="PF16064"/>
    </source>
</evidence>
<organism evidence="2 4">
    <name type="scientific">Macrosiphum euphorbiae</name>
    <name type="common">potato aphid</name>
    <dbReference type="NCBI Taxonomy" id="13131"/>
    <lineage>
        <taxon>Eukaryota</taxon>
        <taxon>Metazoa</taxon>
        <taxon>Ecdysozoa</taxon>
        <taxon>Arthropoda</taxon>
        <taxon>Hexapoda</taxon>
        <taxon>Insecta</taxon>
        <taxon>Pterygota</taxon>
        <taxon>Neoptera</taxon>
        <taxon>Paraneoptera</taxon>
        <taxon>Hemiptera</taxon>
        <taxon>Sternorrhyncha</taxon>
        <taxon>Aphidomorpha</taxon>
        <taxon>Aphidoidea</taxon>
        <taxon>Aphididae</taxon>
        <taxon>Macrosiphini</taxon>
        <taxon>Macrosiphum</taxon>
    </lineage>
</organism>
<dbReference type="PANTHER" id="PTHR34153:SF2">
    <property type="entry name" value="SI:CH211-262H13.3-RELATED"/>
    <property type="match status" value="1"/>
</dbReference>
<feature type="domain" description="DUF4806" evidence="1">
    <location>
        <begin position="334"/>
        <end position="406"/>
    </location>
</feature>
<dbReference type="EMBL" id="CARXXK010000694">
    <property type="protein sequence ID" value="CAI6371039.1"/>
    <property type="molecule type" value="Genomic_DNA"/>
</dbReference>
<dbReference type="InterPro" id="IPR032071">
    <property type="entry name" value="DUF4806"/>
</dbReference>
<dbReference type="PANTHER" id="PTHR34153">
    <property type="entry name" value="SI:CH211-262H13.3-RELATED-RELATED"/>
    <property type="match status" value="1"/>
</dbReference>
<keyword evidence="4" id="KW-1185">Reference proteome</keyword>
<dbReference type="AlphaFoldDB" id="A0AAV0W2E1"/>
<dbReference type="Proteomes" id="UP001160148">
    <property type="component" value="Unassembled WGS sequence"/>
</dbReference>
<proteinExistence type="predicted"/>
<accession>A0AAV0W2E1</accession>
<dbReference type="Pfam" id="PF16064">
    <property type="entry name" value="DUF4806"/>
    <property type="match status" value="1"/>
</dbReference>
<protein>
    <recommendedName>
        <fullName evidence="1">DUF4806 domain-containing protein</fullName>
    </recommendedName>
</protein>
<comment type="caution">
    <text evidence="2">The sequence shown here is derived from an EMBL/GenBank/DDBJ whole genome shotgun (WGS) entry which is preliminary data.</text>
</comment>
<evidence type="ECO:0000313" key="3">
    <source>
        <dbReference type="EMBL" id="CAI6371039.1"/>
    </source>
</evidence>
<reference evidence="2 4" key="1">
    <citation type="submission" date="2023-01" db="EMBL/GenBank/DDBJ databases">
        <authorList>
            <person name="Whitehead M."/>
        </authorList>
    </citation>
    <scope>NUCLEOTIDE SEQUENCE [LARGE SCALE GENOMIC DNA]</scope>
</reference>